<dbReference type="AlphaFoldDB" id="A0A0F8Y974"/>
<dbReference type="EMBL" id="LAZR01054714">
    <property type="protein sequence ID" value="KKK77942.1"/>
    <property type="molecule type" value="Genomic_DNA"/>
</dbReference>
<protein>
    <submittedName>
        <fullName evidence="1">Uncharacterized protein</fullName>
    </submittedName>
</protein>
<comment type="caution">
    <text evidence="1">The sequence shown here is derived from an EMBL/GenBank/DDBJ whole genome shotgun (WGS) entry which is preliminary data.</text>
</comment>
<sequence>VLARVKGAPKGVKGISLFIVPKFLVNEDGSLGERNDVALAGLFHKMGGRAQTSTALSFGEKGGAVAYLVGEENKGLLYMFHMMNEETRKIEQRSHPTDDGDDMERFDPRIGKTEKIEHGESSGVRVSFLINFFSSCSRSSIGRPITFVRLPSIFSMNSTPDTAQRIKKR</sequence>
<dbReference type="InterPro" id="IPR009100">
    <property type="entry name" value="AcylCoA_DH/oxidase_NM_dom_sf"/>
</dbReference>
<feature type="non-terminal residue" evidence="1">
    <location>
        <position position="1"/>
    </location>
</feature>
<name>A0A0F8Y974_9ZZZZ</name>
<gene>
    <name evidence="1" type="ORF">LCGC14_2848520</name>
</gene>
<accession>A0A0F8Y974</accession>
<proteinExistence type="predicted"/>
<reference evidence="1" key="1">
    <citation type="journal article" date="2015" name="Nature">
        <title>Complex archaea that bridge the gap between prokaryotes and eukaryotes.</title>
        <authorList>
            <person name="Spang A."/>
            <person name="Saw J.H."/>
            <person name="Jorgensen S.L."/>
            <person name="Zaremba-Niedzwiedzka K."/>
            <person name="Martijn J."/>
            <person name="Lind A.E."/>
            <person name="van Eijk R."/>
            <person name="Schleper C."/>
            <person name="Guy L."/>
            <person name="Ettema T.J."/>
        </authorList>
    </citation>
    <scope>NUCLEOTIDE SEQUENCE</scope>
</reference>
<dbReference type="Gene3D" id="2.40.110.20">
    <property type="match status" value="1"/>
</dbReference>
<evidence type="ECO:0000313" key="1">
    <source>
        <dbReference type="EMBL" id="KKK77942.1"/>
    </source>
</evidence>
<organism evidence="1">
    <name type="scientific">marine sediment metagenome</name>
    <dbReference type="NCBI Taxonomy" id="412755"/>
    <lineage>
        <taxon>unclassified sequences</taxon>
        <taxon>metagenomes</taxon>
        <taxon>ecological metagenomes</taxon>
    </lineage>
</organism>
<dbReference type="PANTHER" id="PTHR42803:SF3">
    <property type="entry name" value="ACYL-COA DEHYDROGENASE-RELATED"/>
    <property type="match status" value="1"/>
</dbReference>
<dbReference type="GO" id="GO:0016627">
    <property type="term" value="F:oxidoreductase activity, acting on the CH-CH group of donors"/>
    <property type="evidence" value="ECO:0007669"/>
    <property type="project" value="InterPro"/>
</dbReference>
<dbReference type="InterPro" id="IPR052166">
    <property type="entry name" value="Diverse_Acyl-CoA_DH"/>
</dbReference>
<dbReference type="PANTHER" id="PTHR42803">
    <property type="entry name" value="ACYL-COA DEHYDROGENASE"/>
    <property type="match status" value="1"/>
</dbReference>
<dbReference type="SUPFAM" id="SSF56645">
    <property type="entry name" value="Acyl-CoA dehydrogenase NM domain-like"/>
    <property type="match status" value="1"/>
</dbReference>